<evidence type="ECO:0000256" key="2">
    <source>
        <dbReference type="ARBA" id="ARBA00023239"/>
    </source>
</evidence>
<keyword evidence="5" id="KW-1185">Reference proteome</keyword>
<protein>
    <submittedName>
        <fullName evidence="4">1122_t:CDS:1</fullName>
    </submittedName>
</protein>
<comment type="caution">
    <text evidence="4">The sequence shown here is derived from an EMBL/GenBank/DDBJ whole genome shotgun (WGS) entry which is preliminary data.</text>
</comment>
<name>A0A9N9G2I3_FUNMO</name>
<evidence type="ECO:0000256" key="3">
    <source>
        <dbReference type="RuleBase" id="RU003707"/>
    </source>
</evidence>
<organism evidence="4 5">
    <name type="scientific">Funneliformis mosseae</name>
    <name type="common">Endomycorrhizal fungus</name>
    <name type="synonym">Glomus mosseae</name>
    <dbReference type="NCBI Taxonomy" id="27381"/>
    <lineage>
        <taxon>Eukaryota</taxon>
        <taxon>Fungi</taxon>
        <taxon>Fungi incertae sedis</taxon>
        <taxon>Mucoromycota</taxon>
        <taxon>Glomeromycotina</taxon>
        <taxon>Glomeromycetes</taxon>
        <taxon>Glomerales</taxon>
        <taxon>Glomeraceae</taxon>
        <taxon>Funneliformis</taxon>
    </lineage>
</organism>
<dbReference type="Proteomes" id="UP000789375">
    <property type="component" value="Unassembled WGS sequence"/>
</dbReference>
<reference evidence="4" key="1">
    <citation type="submission" date="2021-06" db="EMBL/GenBank/DDBJ databases">
        <authorList>
            <person name="Kallberg Y."/>
            <person name="Tangrot J."/>
            <person name="Rosling A."/>
        </authorList>
    </citation>
    <scope>NUCLEOTIDE SEQUENCE</scope>
    <source>
        <strain evidence="4">87-6 pot B 2015</strain>
    </source>
</reference>
<evidence type="ECO:0000313" key="4">
    <source>
        <dbReference type="EMBL" id="CAG8575250.1"/>
    </source>
</evidence>
<dbReference type="PANTHER" id="PTHR11941:SF171">
    <property type="entry name" value="SD19268P"/>
    <property type="match status" value="1"/>
</dbReference>
<dbReference type="Gene3D" id="1.10.12.10">
    <property type="entry name" value="Lyase 2-enoyl-coa Hydratase, Chain A, domain 2"/>
    <property type="match status" value="1"/>
</dbReference>
<dbReference type="GO" id="GO:0006635">
    <property type="term" value="P:fatty acid beta-oxidation"/>
    <property type="evidence" value="ECO:0007669"/>
    <property type="project" value="TreeGrafter"/>
</dbReference>
<gene>
    <name evidence="4" type="ORF">FMOSSE_LOCUS7663</name>
</gene>
<dbReference type="CDD" id="cd06558">
    <property type="entry name" value="crotonase-like"/>
    <property type="match status" value="1"/>
</dbReference>
<dbReference type="AlphaFoldDB" id="A0A9N9G2I3"/>
<sequence length="303" mass="33628">MRANLSFTLRRPFIFNANVQRIIQKQCIFQQTLRRPLSTSLKPECFVEDLEGEDKGISIINLNRPTTKNAFSRKLVREFIDVVDNLRNKSDVRVVLLRSLVDRAFCSGADLKERVNMSEPEIKEFLQNLRGAFRNLETLLVPTIAVIDGICLGGGLELALCCDMRVAGEHARLGLPETRHAIIPGAGGTQRLSRAIGFAKAKEMIFTGRTLNAKGALEDGIVNYATTEGSSIVFAMNMAREILPCGPIAVRMAKLAIDRGGQLDLDSALEFEQDCYAKVIPTEDRVEALKAFNEKRTAIFKGK</sequence>
<dbReference type="SUPFAM" id="SSF52096">
    <property type="entry name" value="ClpP/crotonase"/>
    <property type="match status" value="1"/>
</dbReference>
<dbReference type="EMBL" id="CAJVPP010001839">
    <property type="protein sequence ID" value="CAG8575250.1"/>
    <property type="molecule type" value="Genomic_DNA"/>
</dbReference>
<dbReference type="PROSITE" id="PS00166">
    <property type="entry name" value="ENOYL_COA_HYDRATASE"/>
    <property type="match status" value="1"/>
</dbReference>
<dbReference type="GO" id="GO:0005739">
    <property type="term" value="C:mitochondrion"/>
    <property type="evidence" value="ECO:0007669"/>
    <property type="project" value="TreeGrafter"/>
</dbReference>
<dbReference type="Gene3D" id="3.90.226.10">
    <property type="entry name" value="2-enoyl-CoA Hydratase, Chain A, domain 1"/>
    <property type="match status" value="1"/>
</dbReference>
<evidence type="ECO:0000313" key="5">
    <source>
        <dbReference type="Proteomes" id="UP000789375"/>
    </source>
</evidence>
<dbReference type="InterPro" id="IPR014748">
    <property type="entry name" value="Enoyl-CoA_hydra_C"/>
</dbReference>
<dbReference type="InterPro" id="IPR001753">
    <property type="entry name" value="Enoyl-CoA_hydra/iso"/>
</dbReference>
<comment type="similarity">
    <text evidence="1 3">Belongs to the enoyl-CoA hydratase/isomerase family.</text>
</comment>
<dbReference type="FunFam" id="1.10.12.10:FF:000001">
    <property type="entry name" value="Probable enoyl-CoA hydratase, mitochondrial"/>
    <property type="match status" value="1"/>
</dbReference>
<dbReference type="InterPro" id="IPR029045">
    <property type="entry name" value="ClpP/crotonase-like_dom_sf"/>
</dbReference>
<dbReference type="GO" id="GO:0016836">
    <property type="term" value="F:hydro-lyase activity"/>
    <property type="evidence" value="ECO:0007669"/>
    <property type="project" value="UniProtKB-ARBA"/>
</dbReference>
<dbReference type="Pfam" id="PF00378">
    <property type="entry name" value="ECH_1"/>
    <property type="match status" value="1"/>
</dbReference>
<dbReference type="FunFam" id="3.90.226.10:FF:000009">
    <property type="entry name" value="Carnitinyl-CoA dehydratase"/>
    <property type="match status" value="1"/>
</dbReference>
<dbReference type="InterPro" id="IPR018376">
    <property type="entry name" value="Enoyl-CoA_hyd/isom_CS"/>
</dbReference>
<keyword evidence="2" id="KW-0456">Lyase</keyword>
<accession>A0A9N9G2I3</accession>
<evidence type="ECO:0000256" key="1">
    <source>
        <dbReference type="ARBA" id="ARBA00005254"/>
    </source>
</evidence>
<proteinExistence type="inferred from homology"/>
<dbReference type="PANTHER" id="PTHR11941">
    <property type="entry name" value="ENOYL-COA HYDRATASE-RELATED"/>
    <property type="match status" value="1"/>
</dbReference>